<dbReference type="Proteomes" id="UP000202170">
    <property type="component" value="Segment"/>
</dbReference>
<dbReference type="GeneID" id="29080369"/>
<name>A0A1B3AYJ4_9CAUD</name>
<dbReference type="RefSeq" id="YP_009287573.1">
    <property type="nucleotide sequence ID" value="NC_031074.1"/>
</dbReference>
<sequence>METVCDEWPKARTKHRCGFCGRTIDPGERYRRQFNKDGGDVWTWKNCAHCDAAAVMLDLYYDWDDGITSDHFVDHDPEDAREEFLLESWRAQWRYPSGRLMPVPSTKE</sequence>
<dbReference type="KEGG" id="vg:29080369"/>
<dbReference type="OrthoDB" id="13784at10239"/>
<reference evidence="2" key="1">
    <citation type="submission" date="2016-07" db="EMBL/GenBank/DDBJ databases">
        <authorList>
            <person name="Florea S."/>
            <person name="Webb J.S."/>
            <person name="Jaromczyk J."/>
            <person name="Schardl C.L."/>
        </authorList>
    </citation>
    <scope>NUCLEOTIDE SEQUENCE [LARGE SCALE GENOMIC DNA]</scope>
</reference>
<organism evidence="1 2">
    <name type="scientific">Gordonia phage Bantam</name>
    <dbReference type="NCBI Taxonomy" id="1887641"/>
    <lineage>
        <taxon>Viruses</taxon>
        <taxon>Duplodnaviria</taxon>
        <taxon>Heunggongvirae</taxon>
        <taxon>Uroviricota</taxon>
        <taxon>Caudoviricetes</taxon>
        <taxon>Bantamvirus</taxon>
        <taxon>Bantamvirus bantam</taxon>
    </lineage>
</organism>
<evidence type="ECO:0000313" key="1">
    <source>
        <dbReference type="EMBL" id="AOE43794.1"/>
    </source>
</evidence>
<keyword evidence="2" id="KW-1185">Reference proteome</keyword>
<accession>A0A1B3AYJ4</accession>
<dbReference type="EMBL" id="KX557272">
    <property type="protein sequence ID" value="AOE43794.1"/>
    <property type="molecule type" value="Genomic_DNA"/>
</dbReference>
<protein>
    <submittedName>
        <fullName evidence="1">Uncharacterized protein</fullName>
    </submittedName>
</protein>
<evidence type="ECO:0000313" key="2">
    <source>
        <dbReference type="Proteomes" id="UP000202170"/>
    </source>
</evidence>
<proteinExistence type="predicted"/>
<gene>
    <name evidence="1" type="primary">105</name>
    <name evidence="1" type="ORF">SEA_BANTAM_105</name>
</gene>